<feature type="domain" description="Myb-like" evidence="2">
    <location>
        <begin position="24"/>
        <end position="78"/>
    </location>
</feature>
<dbReference type="RefSeq" id="XP_018262925.1">
    <property type="nucleotide sequence ID" value="XM_018407714.1"/>
</dbReference>
<dbReference type="EMBL" id="CP144534">
    <property type="protein sequence ID" value="WWC62021.1"/>
    <property type="molecule type" value="Genomic_DNA"/>
</dbReference>
<dbReference type="VEuPathDB" id="FungiDB:I303_04414"/>
<accession>A0A1A6A4X3</accession>
<gene>
    <name evidence="3" type="ORF">I303_04414</name>
    <name evidence="4" type="ORF">I303_104608</name>
</gene>
<organism evidence="3">
    <name type="scientific">Kwoniella dejecticola CBS 10117</name>
    <dbReference type="NCBI Taxonomy" id="1296121"/>
    <lineage>
        <taxon>Eukaryota</taxon>
        <taxon>Fungi</taxon>
        <taxon>Dikarya</taxon>
        <taxon>Basidiomycota</taxon>
        <taxon>Agaricomycotina</taxon>
        <taxon>Tremellomycetes</taxon>
        <taxon>Tremellales</taxon>
        <taxon>Cryptococcaceae</taxon>
        <taxon>Kwoniella</taxon>
    </lineage>
</organism>
<dbReference type="InterPro" id="IPR001005">
    <property type="entry name" value="SANT/Myb"/>
</dbReference>
<evidence type="ECO:0000259" key="2">
    <source>
        <dbReference type="PROSITE" id="PS50090"/>
    </source>
</evidence>
<reference evidence="4" key="2">
    <citation type="submission" date="2013-07" db="EMBL/GenBank/DDBJ databases">
        <authorList>
            <consortium name="The Broad Institute Genome Sequencing Platform"/>
            <person name="Cuomo C."/>
            <person name="Litvintseva A."/>
            <person name="Chen Y."/>
            <person name="Heitman J."/>
            <person name="Sun S."/>
            <person name="Springer D."/>
            <person name="Dromer F."/>
            <person name="Young S.K."/>
            <person name="Zeng Q."/>
            <person name="Gargeya S."/>
            <person name="Fitzgerald M."/>
            <person name="Abouelleil A."/>
            <person name="Alvarado L."/>
            <person name="Berlin A.M."/>
            <person name="Chapman S.B."/>
            <person name="Dewar J."/>
            <person name="Goldberg J."/>
            <person name="Griggs A."/>
            <person name="Gujja S."/>
            <person name="Hansen M."/>
            <person name="Howarth C."/>
            <person name="Imamovic A."/>
            <person name="Larimer J."/>
            <person name="McCowan C."/>
            <person name="Murphy C."/>
            <person name="Pearson M."/>
            <person name="Priest M."/>
            <person name="Roberts A."/>
            <person name="Saif S."/>
            <person name="Shea T."/>
            <person name="Sykes S."/>
            <person name="Wortman J."/>
            <person name="Nusbaum C."/>
            <person name="Birren B."/>
        </authorList>
    </citation>
    <scope>NUCLEOTIDE SEQUENCE</scope>
    <source>
        <strain evidence="4">CBS 10117</strain>
    </source>
</reference>
<dbReference type="Gene3D" id="1.10.10.60">
    <property type="entry name" value="Homeodomain-like"/>
    <property type="match status" value="1"/>
</dbReference>
<dbReference type="PROSITE" id="PS50090">
    <property type="entry name" value="MYB_LIKE"/>
    <property type="match status" value="1"/>
</dbReference>
<feature type="compositionally biased region" description="Basic and acidic residues" evidence="1">
    <location>
        <begin position="1"/>
        <end position="15"/>
    </location>
</feature>
<dbReference type="EMBL" id="KI894031">
    <property type="protein sequence ID" value="OBR85083.1"/>
    <property type="molecule type" value="Genomic_DNA"/>
</dbReference>
<sequence>MPTKREYSAVSDEKPIASSPPEKSPRKKKTDWTPDEEAKFLAIIDEIVKTHLWSMAKEDPDLAARKGGAVRSHWDALFKKLKKS</sequence>
<proteinExistence type="predicted"/>
<evidence type="ECO:0000313" key="3">
    <source>
        <dbReference type="EMBL" id="OBR85083.1"/>
    </source>
</evidence>
<evidence type="ECO:0000313" key="4">
    <source>
        <dbReference type="EMBL" id="WWC62021.1"/>
    </source>
</evidence>
<name>A0A1A6A4X3_9TREE</name>
<evidence type="ECO:0000256" key="1">
    <source>
        <dbReference type="SAM" id="MobiDB-lite"/>
    </source>
</evidence>
<dbReference type="OrthoDB" id="2563576at2759"/>
<keyword evidence="5" id="KW-1185">Reference proteome</keyword>
<feature type="region of interest" description="Disordered" evidence="1">
    <location>
        <begin position="1"/>
        <end position="33"/>
    </location>
</feature>
<reference evidence="3" key="1">
    <citation type="submission" date="2013-07" db="EMBL/GenBank/DDBJ databases">
        <title>The Genome Sequence of Cryptococcus dejecticola CBS10117.</title>
        <authorList>
            <consortium name="The Broad Institute Genome Sequencing Platform"/>
            <person name="Cuomo C."/>
            <person name="Litvintseva A."/>
            <person name="Chen Y."/>
            <person name="Heitman J."/>
            <person name="Sun S."/>
            <person name="Springer D."/>
            <person name="Dromer F."/>
            <person name="Young S.K."/>
            <person name="Zeng Q."/>
            <person name="Gargeya S."/>
            <person name="Fitzgerald M."/>
            <person name="Abouelleil A."/>
            <person name="Alvarado L."/>
            <person name="Berlin A.M."/>
            <person name="Chapman S.B."/>
            <person name="Dewar J."/>
            <person name="Goldberg J."/>
            <person name="Griggs A."/>
            <person name="Gujja S."/>
            <person name="Hansen M."/>
            <person name="Howarth C."/>
            <person name="Imamovic A."/>
            <person name="Larimer J."/>
            <person name="McCowan C."/>
            <person name="Murphy C."/>
            <person name="Pearson M."/>
            <person name="Priest M."/>
            <person name="Roberts A."/>
            <person name="Saif S."/>
            <person name="Shea T."/>
            <person name="Sykes S."/>
            <person name="Wortman J."/>
            <person name="Nusbaum C."/>
            <person name="Birren B."/>
        </authorList>
    </citation>
    <scope>NUCLEOTIDE SEQUENCE [LARGE SCALE GENOMIC DNA]</scope>
    <source>
        <strain evidence="3">CBS 10117</strain>
    </source>
</reference>
<dbReference type="KEGG" id="kdj:28968113"/>
<dbReference type="Proteomes" id="UP000078595">
    <property type="component" value="Chromosome 5"/>
</dbReference>
<dbReference type="AlphaFoldDB" id="A0A1A6A4X3"/>
<reference evidence="4" key="3">
    <citation type="submission" date="2024-02" db="EMBL/GenBank/DDBJ databases">
        <title>Comparative genomics of Cryptococcus and Kwoniella reveals pathogenesis evolution and contrasting modes of karyotype evolution via chromosome fusion or intercentromeric recombination.</title>
        <authorList>
            <person name="Coelho M.A."/>
            <person name="David-Palma M."/>
            <person name="Shea T."/>
            <person name="Bowers K."/>
            <person name="McGinley-Smith S."/>
            <person name="Mohammad A.W."/>
            <person name="Gnirke A."/>
            <person name="Yurkov A.M."/>
            <person name="Nowrousian M."/>
            <person name="Sun S."/>
            <person name="Cuomo C.A."/>
            <person name="Heitman J."/>
        </authorList>
    </citation>
    <scope>NUCLEOTIDE SEQUENCE</scope>
    <source>
        <strain evidence="4">CBS 10117</strain>
    </source>
</reference>
<protein>
    <recommendedName>
        <fullName evidence="2">Myb-like domain-containing protein</fullName>
    </recommendedName>
</protein>
<dbReference type="GeneID" id="28968113"/>
<evidence type="ECO:0000313" key="5">
    <source>
        <dbReference type="Proteomes" id="UP000078595"/>
    </source>
</evidence>